<dbReference type="EMBL" id="QQBB01000003">
    <property type="protein sequence ID" value="RDI59930.1"/>
    <property type="molecule type" value="Genomic_DNA"/>
</dbReference>
<accession>A0A370HNL4</accession>
<reference evidence="1 2" key="1">
    <citation type="submission" date="2018-07" db="EMBL/GenBank/DDBJ databases">
        <title>Genomic Encyclopedia of Type Strains, Phase IV (KMG-IV): sequencing the most valuable type-strain genomes for metagenomic binning, comparative biology and taxonomic classification.</title>
        <authorList>
            <person name="Goeker M."/>
        </authorList>
    </citation>
    <scope>NUCLEOTIDE SEQUENCE [LARGE SCALE GENOMIC DNA]</scope>
    <source>
        <strain evidence="1 2">DSM 14364</strain>
    </source>
</reference>
<gene>
    <name evidence="1" type="ORF">DES45_103186</name>
</gene>
<dbReference type="RefSeq" id="WP_245571673.1">
    <property type="nucleotide sequence ID" value="NZ_QQBB01000003.1"/>
</dbReference>
<dbReference type="InterPro" id="IPR021955">
    <property type="entry name" value="DUF3572"/>
</dbReference>
<keyword evidence="2" id="KW-1185">Reference proteome</keyword>
<protein>
    <submittedName>
        <fullName evidence="1">Uncharacterized protein DUF3572</fullName>
    </submittedName>
</protein>
<name>A0A370HNL4_9HYPH</name>
<organism evidence="1 2">
    <name type="scientific">Microvirga subterranea</name>
    <dbReference type="NCBI Taxonomy" id="186651"/>
    <lineage>
        <taxon>Bacteria</taxon>
        <taxon>Pseudomonadati</taxon>
        <taxon>Pseudomonadota</taxon>
        <taxon>Alphaproteobacteria</taxon>
        <taxon>Hyphomicrobiales</taxon>
        <taxon>Methylobacteriaceae</taxon>
        <taxon>Microvirga</taxon>
    </lineage>
</organism>
<dbReference type="AlphaFoldDB" id="A0A370HNL4"/>
<proteinExistence type="predicted"/>
<evidence type="ECO:0000313" key="1">
    <source>
        <dbReference type="EMBL" id="RDI59930.1"/>
    </source>
</evidence>
<comment type="caution">
    <text evidence="1">The sequence shown here is derived from an EMBL/GenBank/DDBJ whole genome shotgun (WGS) entry which is preliminary data.</text>
</comment>
<dbReference type="Proteomes" id="UP000254925">
    <property type="component" value="Unassembled WGS sequence"/>
</dbReference>
<sequence>MSVDEAERIALSAFSYITNDEDRLNRFLAVSGLRVDTIRIAAESAGFFAGILDYIASDEALLVGFAETQKIKPEEVMQAHFTLSPSEFD</sequence>
<evidence type="ECO:0000313" key="2">
    <source>
        <dbReference type="Proteomes" id="UP000254925"/>
    </source>
</evidence>
<dbReference type="Pfam" id="PF12096">
    <property type="entry name" value="DUF3572"/>
    <property type="match status" value="1"/>
</dbReference>